<reference evidence="2 3" key="1">
    <citation type="submission" date="2016-01" db="EMBL/GenBank/DDBJ databases">
        <title>The new phylogeny of the genus Mycobacterium.</title>
        <authorList>
            <person name="Tarcisio F."/>
            <person name="Conor M."/>
            <person name="Antonella G."/>
            <person name="Elisabetta G."/>
            <person name="Giulia F.S."/>
            <person name="Sara T."/>
            <person name="Anna F."/>
            <person name="Clotilde B."/>
            <person name="Roberto B."/>
            <person name="Veronica D.S."/>
            <person name="Fabio R."/>
            <person name="Monica P."/>
            <person name="Olivier J."/>
            <person name="Enrico T."/>
            <person name="Nicola S."/>
        </authorList>
    </citation>
    <scope>NUCLEOTIDE SEQUENCE [LARGE SCALE GENOMIC DNA]</scope>
    <source>
        <strain evidence="2 3">ATCC 700010</strain>
    </source>
</reference>
<accession>A0A1X2F830</accession>
<feature type="region of interest" description="Disordered" evidence="1">
    <location>
        <begin position="171"/>
        <end position="191"/>
    </location>
</feature>
<name>A0A1X2F830_9MYCO</name>
<feature type="region of interest" description="Disordered" evidence="1">
    <location>
        <begin position="134"/>
        <end position="158"/>
    </location>
</feature>
<dbReference type="AlphaFoldDB" id="A0A1X2F830"/>
<protein>
    <submittedName>
        <fullName evidence="2">Uncharacterized protein</fullName>
    </submittedName>
</protein>
<sequence>MPLRAYLESHRVGDMTRSPDDVYPGFDRAVLATGKLMNDPGPDLPYEIWNIQPATEPLLGDAQKYYGNEYFHVLNLAPIDGGYRAYVCDGLYNVFREGDDSYVSVIKPTENNVIQGATDPDRFGVKLWRVELSDQNSGEEHPASVALSQKGPNPAPANDVFGPWRITGASPDALWGSQDAPDSTPGGWGRGELYNELNQQCLDRMPHDASQRHDIYTNQLDTPPSAEPALPGWPSNLLLASRSRLGI</sequence>
<gene>
    <name evidence="2" type="ORF">AWC31_25800</name>
</gene>
<dbReference type="Proteomes" id="UP000193964">
    <property type="component" value="Unassembled WGS sequence"/>
</dbReference>
<comment type="caution">
    <text evidence="2">The sequence shown here is derived from an EMBL/GenBank/DDBJ whole genome shotgun (WGS) entry which is preliminary data.</text>
</comment>
<evidence type="ECO:0000313" key="2">
    <source>
        <dbReference type="EMBL" id="ORX14600.1"/>
    </source>
</evidence>
<dbReference type="EMBL" id="LQQA01000015">
    <property type="protein sequence ID" value="ORX14600.1"/>
    <property type="molecule type" value="Genomic_DNA"/>
</dbReference>
<proteinExistence type="predicted"/>
<evidence type="ECO:0000256" key="1">
    <source>
        <dbReference type="SAM" id="MobiDB-lite"/>
    </source>
</evidence>
<evidence type="ECO:0000313" key="3">
    <source>
        <dbReference type="Proteomes" id="UP000193964"/>
    </source>
</evidence>
<organism evidence="2 3">
    <name type="scientific">Mycolicibacterium wolinskyi</name>
    <dbReference type="NCBI Taxonomy" id="59750"/>
    <lineage>
        <taxon>Bacteria</taxon>
        <taxon>Bacillati</taxon>
        <taxon>Actinomycetota</taxon>
        <taxon>Actinomycetes</taxon>
        <taxon>Mycobacteriales</taxon>
        <taxon>Mycobacteriaceae</taxon>
        <taxon>Mycolicibacterium</taxon>
    </lineage>
</organism>